<keyword evidence="5" id="KW-1185">Reference proteome</keyword>
<feature type="chain" id="PRO_5025620482" evidence="1">
    <location>
        <begin position="22"/>
        <end position="426"/>
    </location>
</feature>
<gene>
    <name evidence="4" type="ORF">EJ02DRAFT_451900</name>
</gene>
<dbReference type="InterPro" id="IPR056402">
    <property type="entry name" value="DA_N"/>
</dbReference>
<name>A0A6A5SXT8_9PLEO</name>
<feature type="domain" description="Diels-Alderase N-terminal" evidence="2">
    <location>
        <begin position="48"/>
        <end position="263"/>
    </location>
</feature>
<protein>
    <submittedName>
        <fullName evidence="4">Uncharacterized protein</fullName>
    </submittedName>
</protein>
<accession>A0A6A5SXT8</accession>
<evidence type="ECO:0000313" key="5">
    <source>
        <dbReference type="Proteomes" id="UP000800038"/>
    </source>
</evidence>
<dbReference type="InterPro" id="IPR057722">
    <property type="entry name" value="AsqO/PenF-like_C"/>
</dbReference>
<dbReference type="AlphaFoldDB" id="A0A6A5SXT8"/>
<dbReference type="Proteomes" id="UP000800038">
    <property type="component" value="Unassembled WGS sequence"/>
</dbReference>
<dbReference type="SUPFAM" id="SSF159245">
    <property type="entry name" value="AttH-like"/>
    <property type="match status" value="1"/>
</dbReference>
<evidence type="ECO:0000259" key="3">
    <source>
        <dbReference type="Pfam" id="PF25581"/>
    </source>
</evidence>
<dbReference type="Pfam" id="PF24137">
    <property type="entry name" value="DA_N"/>
    <property type="match status" value="1"/>
</dbReference>
<feature type="domain" description="AsqO/PenF-like C-terminal" evidence="3">
    <location>
        <begin position="270"/>
        <end position="392"/>
    </location>
</feature>
<dbReference type="EMBL" id="ML976012">
    <property type="protein sequence ID" value="KAF1945063.1"/>
    <property type="molecule type" value="Genomic_DNA"/>
</dbReference>
<keyword evidence="1" id="KW-0732">Signal</keyword>
<dbReference type="Pfam" id="PF25581">
    <property type="entry name" value="AsqO_C"/>
    <property type="match status" value="1"/>
</dbReference>
<sequence length="426" mass="45253">MKVAAAFAGLSLAATLLASRATYPSPHTFTYPNEITSNAAVRAQFASLAIAQSPDWPRLSPRANSNSFEEWRFAAVNAHNPNETITISFFIAGNESTSTTLPGDVVKSNFVLLSYRLANGDGDSVLLSAATTGEEAGAVVITAQDRCSHGVAGEWKGIRASFASSLEDEGTPTSEFTVQVEAAGYGISGTLSLKTTTPPFLPGCSTDNVFKPNQTLRASPHLGWAVALPDANVTANFMFASSSPSPSGRVLDFTGIGYHDHSWSDVPFQQHIHTKYIGSARLGPYSVVWHSTTDHEGNTYNSAYIAKNGKVLHVKCDSSDNVGQRSELNAVLTIESDSLHTTVRFAMDDGSVSTIVVEKSNQNWPALYTQYTGNAYGSFGGMQYKGASLFNEYHTLAGTGTTAGGGSVEKIFGEGIFPGMQTILSS</sequence>
<proteinExistence type="predicted"/>
<feature type="signal peptide" evidence="1">
    <location>
        <begin position="1"/>
        <end position="21"/>
    </location>
</feature>
<organism evidence="4 5">
    <name type="scientific">Clathrospora elynae</name>
    <dbReference type="NCBI Taxonomy" id="706981"/>
    <lineage>
        <taxon>Eukaryota</taxon>
        <taxon>Fungi</taxon>
        <taxon>Dikarya</taxon>
        <taxon>Ascomycota</taxon>
        <taxon>Pezizomycotina</taxon>
        <taxon>Dothideomycetes</taxon>
        <taxon>Pleosporomycetidae</taxon>
        <taxon>Pleosporales</taxon>
        <taxon>Diademaceae</taxon>
        <taxon>Clathrospora</taxon>
    </lineage>
</organism>
<evidence type="ECO:0000259" key="2">
    <source>
        <dbReference type="Pfam" id="PF24137"/>
    </source>
</evidence>
<evidence type="ECO:0000256" key="1">
    <source>
        <dbReference type="SAM" id="SignalP"/>
    </source>
</evidence>
<reference evidence="4" key="1">
    <citation type="journal article" date="2020" name="Stud. Mycol.">
        <title>101 Dothideomycetes genomes: a test case for predicting lifestyles and emergence of pathogens.</title>
        <authorList>
            <person name="Haridas S."/>
            <person name="Albert R."/>
            <person name="Binder M."/>
            <person name="Bloem J."/>
            <person name="Labutti K."/>
            <person name="Salamov A."/>
            <person name="Andreopoulos B."/>
            <person name="Baker S."/>
            <person name="Barry K."/>
            <person name="Bills G."/>
            <person name="Bluhm B."/>
            <person name="Cannon C."/>
            <person name="Castanera R."/>
            <person name="Culley D."/>
            <person name="Daum C."/>
            <person name="Ezra D."/>
            <person name="Gonzalez J."/>
            <person name="Henrissat B."/>
            <person name="Kuo A."/>
            <person name="Liang C."/>
            <person name="Lipzen A."/>
            <person name="Lutzoni F."/>
            <person name="Magnuson J."/>
            <person name="Mondo S."/>
            <person name="Nolan M."/>
            <person name="Ohm R."/>
            <person name="Pangilinan J."/>
            <person name="Park H.-J."/>
            <person name="Ramirez L."/>
            <person name="Alfaro M."/>
            <person name="Sun H."/>
            <person name="Tritt A."/>
            <person name="Yoshinaga Y."/>
            <person name="Zwiers L.-H."/>
            <person name="Turgeon B."/>
            <person name="Goodwin S."/>
            <person name="Spatafora J."/>
            <person name="Crous P."/>
            <person name="Grigoriev I."/>
        </authorList>
    </citation>
    <scope>NUCLEOTIDE SEQUENCE</scope>
    <source>
        <strain evidence="4">CBS 161.51</strain>
    </source>
</reference>
<dbReference type="OrthoDB" id="3914164at2759"/>
<evidence type="ECO:0000313" key="4">
    <source>
        <dbReference type="EMBL" id="KAF1945063.1"/>
    </source>
</evidence>